<accession>A0ACC0ER96</accession>
<name>A0ACC0ER96_9BASI</name>
<reference evidence="2" key="1">
    <citation type="journal article" date="2018" name="BMC Genomics">
        <title>Genomic insights into host adaptation between the wheat stripe rust pathogen (Puccinia striiformis f. sp. tritici) and the barley stripe rust pathogen (Puccinia striiformis f. sp. hordei).</title>
        <authorList>
            <person name="Xia C."/>
            <person name="Wang M."/>
            <person name="Yin C."/>
            <person name="Cornejo O.E."/>
            <person name="Hulbert S.H."/>
            <person name="Chen X."/>
        </authorList>
    </citation>
    <scope>NUCLEOTIDE SEQUENCE [LARGE SCALE GENOMIC DNA]</scope>
    <source>
        <strain evidence="2">93-210</strain>
    </source>
</reference>
<reference evidence="2" key="2">
    <citation type="journal article" date="2018" name="Mol. Plant Microbe Interact.">
        <title>Genome sequence resources for the wheat stripe rust pathogen (Puccinia striiformis f. sp. tritici) and the barley stripe rust pathogen (Puccinia striiformis f. sp. hordei).</title>
        <authorList>
            <person name="Xia C."/>
            <person name="Wang M."/>
            <person name="Yin C."/>
            <person name="Cornejo O.E."/>
            <person name="Hulbert S.H."/>
            <person name="Chen X."/>
        </authorList>
    </citation>
    <scope>NUCLEOTIDE SEQUENCE [LARGE SCALE GENOMIC DNA]</scope>
    <source>
        <strain evidence="2">93-210</strain>
    </source>
</reference>
<protein>
    <submittedName>
        <fullName evidence="1">Uncharacterized protein</fullName>
    </submittedName>
</protein>
<keyword evidence="2" id="KW-1185">Reference proteome</keyword>
<gene>
    <name evidence="1" type="ORF">MJO28_002645</name>
</gene>
<evidence type="ECO:0000313" key="1">
    <source>
        <dbReference type="EMBL" id="KAI7958854.1"/>
    </source>
</evidence>
<reference evidence="1 2" key="3">
    <citation type="journal article" date="2022" name="Microbiol. Spectr.">
        <title>Folding features and dynamics of 3D genome architecture in plant fungal pathogens.</title>
        <authorList>
            <person name="Xia C."/>
        </authorList>
    </citation>
    <scope>NUCLEOTIDE SEQUENCE [LARGE SCALE GENOMIC DNA]</scope>
    <source>
        <strain evidence="1 2">93-210</strain>
    </source>
</reference>
<organism evidence="1 2">
    <name type="scientific">Puccinia striiformis f. sp. tritici</name>
    <dbReference type="NCBI Taxonomy" id="168172"/>
    <lineage>
        <taxon>Eukaryota</taxon>
        <taxon>Fungi</taxon>
        <taxon>Dikarya</taxon>
        <taxon>Basidiomycota</taxon>
        <taxon>Pucciniomycotina</taxon>
        <taxon>Pucciniomycetes</taxon>
        <taxon>Pucciniales</taxon>
        <taxon>Pucciniaceae</taxon>
        <taxon>Puccinia</taxon>
    </lineage>
</organism>
<proteinExistence type="predicted"/>
<comment type="caution">
    <text evidence="1">The sequence shown here is derived from an EMBL/GenBank/DDBJ whole genome shotgun (WGS) entry which is preliminary data.</text>
</comment>
<dbReference type="Proteomes" id="UP001060170">
    <property type="component" value="Chromosome 3"/>
</dbReference>
<evidence type="ECO:0000313" key="2">
    <source>
        <dbReference type="Proteomes" id="UP001060170"/>
    </source>
</evidence>
<sequence>MLFLNSTKLLQLRDHLGQLWTRALNICDRLSIVGWLQADSSLLDLRGSIMPRHALAPTPYDDLRTDTSSSQVSTEIDISTHLLPWLDVKDGENSPGSQPVDGVLLTRSSHIAYLYPLFFKLPTRFSSLDSSRGWIIYWTVGAFSVLDARIQRDERLRAIETLMSFQHPQGGFGGGPGQLAHLASTYASISALAILLDGVDQNIFEETCAQIDRKKMYEWMLSLKMPDGSFRMHHGGEIDVRSCFGALTVATLLNFLTPELVHNAPDYLVSCQTYEGGLCATSLSNSCAQLKATRPEFSSAAPIGEAHGGYNSCALACDFLLQGLPSLSDSPKLDYDSCLRWAAHMQGLPIEGGGFRGRTNKLVDGCYSWWCAGAFPLLRALMSSDLTDEQDSFDLFDRQALQEYILLISQDLTPKAKQGGLRDKPSAVPDMYHTHYILSGLSLAQHSQKHSPQRIEELRQSFKTPDYSKCILGDSESEHDGLERMKGIYSRALAWEVQKDKDLVVGLVSNEVLPVHPVLNIKHSAVGKMMSYFYDQK</sequence>
<dbReference type="EMBL" id="CM045867">
    <property type="protein sequence ID" value="KAI7958854.1"/>
    <property type="molecule type" value="Genomic_DNA"/>
</dbReference>